<feature type="transmembrane region" description="Helical" evidence="9">
    <location>
        <begin position="309"/>
        <end position="324"/>
    </location>
</feature>
<feature type="transmembrane region" description="Helical" evidence="9">
    <location>
        <begin position="330"/>
        <end position="351"/>
    </location>
</feature>
<feature type="transmembrane region" description="Helical" evidence="9">
    <location>
        <begin position="180"/>
        <end position="201"/>
    </location>
</feature>
<keyword evidence="7" id="KW-0325">Glycoprotein</keyword>
<proteinExistence type="inferred from homology"/>
<keyword evidence="3" id="KW-0808">Transferase</keyword>
<feature type="compositionally biased region" description="Basic and acidic residues" evidence="8">
    <location>
        <begin position="146"/>
        <end position="158"/>
    </location>
</feature>
<evidence type="ECO:0000256" key="3">
    <source>
        <dbReference type="ARBA" id="ARBA00022679"/>
    </source>
</evidence>
<evidence type="ECO:0000256" key="8">
    <source>
        <dbReference type="SAM" id="MobiDB-lite"/>
    </source>
</evidence>
<feature type="transmembrane region" description="Helical" evidence="9">
    <location>
        <begin position="406"/>
        <end position="430"/>
    </location>
</feature>
<comment type="similarity">
    <text evidence="2">Belongs to the PC-esterase family. CASD1 subfamily.</text>
</comment>
<feature type="transmembrane region" description="Helical" evidence="9">
    <location>
        <begin position="513"/>
        <end position="533"/>
    </location>
</feature>
<comment type="subcellular location">
    <subcellularLocation>
        <location evidence="1">Membrane</location>
        <topology evidence="1">Multi-pass membrane protein</topology>
    </subcellularLocation>
</comment>
<feature type="transmembrane region" description="Helical" evidence="9">
    <location>
        <begin position="451"/>
        <end position="471"/>
    </location>
</feature>
<dbReference type="PANTHER" id="PTHR13533">
    <property type="entry name" value="N-ACETYLNEURAMINATE 9-O-ACETYLTRANSFERASE"/>
    <property type="match status" value="1"/>
</dbReference>
<feature type="transmembrane region" description="Helical" evidence="9">
    <location>
        <begin position="221"/>
        <end position="241"/>
    </location>
</feature>
<feature type="transmembrane region" description="Helical" evidence="9">
    <location>
        <begin position="587"/>
        <end position="605"/>
    </location>
</feature>
<feature type="compositionally biased region" description="Basic and acidic residues" evidence="8">
    <location>
        <begin position="88"/>
        <end position="99"/>
    </location>
</feature>
<feature type="transmembrane region" description="Helical" evidence="9">
    <location>
        <begin position="43"/>
        <end position="61"/>
    </location>
</feature>
<keyword evidence="5 9" id="KW-1133">Transmembrane helix</keyword>
<evidence type="ECO:0000256" key="7">
    <source>
        <dbReference type="ARBA" id="ARBA00023180"/>
    </source>
</evidence>
<protein>
    <submittedName>
        <fullName evidence="12">Protein REDUCED WALL ACETYLATION 2</fullName>
    </submittedName>
</protein>
<evidence type="ECO:0000259" key="10">
    <source>
        <dbReference type="Pfam" id="PF07779"/>
    </source>
</evidence>
<feature type="transmembrane region" description="Helical" evidence="9">
    <location>
        <begin position="275"/>
        <end position="297"/>
    </location>
</feature>
<keyword evidence="6 9" id="KW-0472">Membrane</keyword>
<name>A0ABM1A2S3_APLCA</name>
<feature type="transmembrane region" description="Helical" evidence="9">
    <location>
        <begin position="363"/>
        <end position="386"/>
    </location>
</feature>
<accession>A0ABM1A2S3</accession>
<feature type="transmembrane region" description="Helical" evidence="9">
    <location>
        <begin position="483"/>
        <end position="501"/>
    </location>
</feature>
<evidence type="ECO:0000256" key="6">
    <source>
        <dbReference type="ARBA" id="ARBA00023136"/>
    </source>
</evidence>
<keyword evidence="11" id="KW-1185">Reference proteome</keyword>
<dbReference type="InterPro" id="IPR012419">
    <property type="entry name" value="Cas1_AcylTrans_dom"/>
</dbReference>
<organism evidence="11 12">
    <name type="scientific">Aplysia californica</name>
    <name type="common">California sea hare</name>
    <dbReference type="NCBI Taxonomy" id="6500"/>
    <lineage>
        <taxon>Eukaryota</taxon>
        <taxon>Metazoa</taxon>
        <taxon>Spiralia</taxon>
        <taxon>Lophotrochozoa</taxon>
        <taxon>Mollusca</taxon>
        <taxon>Gastropoda</taxon>
        <taxon>Heterobranchia</taxon>
        <taxon>Euthyneura</taxon>
        <taxon>Tectipleura</taxon>
        <taxon>Aplysiida</taxon>
        <taxon>Aplysioidea</taxon>
        <taxon>Aplysiidae</taxon>
        <taxon>Aplysia</taxon>
    </lineage>
</organism>
<sequence length="608" mass="70318">MTALMNSTRLSTDVGSGLRLTQTTKALAKYTDRHAFPQHTPTLLQLTLILAYGFFVCVWVFHNVSERLGLRAPSLGKAKGKRQNGGLAKDRSEQEKETVVDVEGSTQKDSSGQEDGDRKPLVQNGVFHPENKVEAAAGGEKKLGHDVTATDRMAKDGNDSSGTGGKTEGSASRQSPQPPVISFGTFLKSTVLFGFIMIFFYLCDYVKIFPQGLREYDRDTFLFLVFMFLLVALVFTVQPTQDRILNRDQTEEWKGWMQVMFVWYHYFAAKEWYNWVRVYIACYVWMTGFGNFSFFWIRKDFSGYRIVKMLFRLNFLVIFVVMVTDNEYMLYYICAMHTYWFLTVYVFMRTFSSWNTKPRKMALKFLAYFVCNAIIFDIPGVSEWVFRPFAFVLGLHDNTGSIMHEWSFRAGLDHWACFVGMLCAYNYPHFEALMTYLDSQSHSKAEQGRKWGIRIGMAAVGVAVGFGWYFSFMQKDKYAYNRLHPYTSIIPILVFILLRNIHPLLRRYHIHMFAWLGKITLETYLSQLHVYLLSNARTLLVYLEGYPLINFSLATIIYLTISQSLFHITNDTSNFMLPRDKKKLLRNTSYFVCLLLVCGCLAYFVPIL</sequence>
<feature type="region of interest" description="Disordered" evidence="8">
    <location>
        <begin position="76"/>
        <end position="125"/>
    </location>
</feature>
<gene>
    <name evidence="12" type="primary">LOC101864400</name>
</gene>
<reference evidence="12" key="1">
    <citation type="submission" date="2025-08" db="UniProtKB">
        <authorList>
            <consortium name="RefSeq"/>
        </authorList>
    </citation>
    <scope>IDENTIFICATION</scope>
</reference>
<evidence type="ECO:0000256" key="9">
    <source>
        <dbReference type="SAM" id="Phobius"/>
    </source>
</evidence>
<keyword evidence="4 9" id="KW-0812">Transmembrane</keyword>
<evidence type="ECO:0000313" key="12">
    <source>
        <dbReference type="RefSeq" id="XP_012939674.1"/>
    </source>
</evidence>
<dbReference type="PANTHER" id="PTHR13533:SF45">
    <property type="entry name" value="CAS1P 10 TM ACYL TRANSFERASE DOMAIN-CONTAINING PROTEIN"/>
    <property type="match status" value="1"/>
</dbReference>
<dbReference type="Proteomes" id="UP000694888">
    <property type="component" value="Unplaced"/>
</dbReference>
<dbReference type="GeneID" id="101864400"/>
<feature type="transmembrane region" description="Helical" evidence="9">
    <location>
        <begin position="545"/>
        <end position="566"/>
    </location>
</feature>
<dbReference type="RefSeq" id="XP_012939674.1">
    <property type="nucleotide sequence ID" value="XM_013084220.1"/>
</dbReference>
<evidence type="ECO:0000256" key="1">
    <source>
        <dbReference type="ARBA" id="ARBA00004141"/>
    </source>
</evidence>
<feature type="domain" description="Cas1p 10 TM acyl transferase" evidence="10">
    <location>
        <begin position="174"/>
        <end position="587"/>
    </location>
</feature>
<evidence type="ECO:0000313" key="11">
    <source>
        <dbReference type="Proteomes" id="UP000694888"/>
    </source>
</evidence>
<feature type="region of interest" description="Disordered" evidence="8">
    <location>
        <begin position="146"/>
        <end position="176"/>
    </location>
</feature>
<evidence type="ECO:0000256" key="2">
    <source>
        <dbReference type="ARBA" id="ARBA00010666"/>
    </source>
</evidence>
<evidence type="ECO:0000256" key="5">
    <source>
        <dbReference type="ARBA" id="ARBA00022989"/>
    </source>
</evidence>
<evidence type="ECO:0000256" key="4">
    <source>
        <dbReference type="ARBA" id="ARBA00022692"/>
    </source>
</evidence>
<dbReference type="Pfam" id="PF07779">
    <property type="entry name" value="Cas1_AcylT"/>
    <property type="match status" value="1"/>
</dbReference>